<evidence type="ECO:0000256" key="9">
    <source>
        <dbReference type="RuleBase" id="RU361189"/>
    </source>
</evidence>
<feature type="coiled-coil region" evidence="10">
    <location>
        <begin position="56"/>
        <end position="136"/>
    </location>
</feature>
<feature type="transmembrane region" description="Helical" evidence="9">
    <location>
        <begin position="602"/>
        <end position="624"/>
    </location>
</feature>
<dbReference type="RefSeq" id="XP_010699334.1">
    <property type="nucleotide sequence ID" value="XM_010701032.1"/>
</dbReference>
<keyword evidence="4 9" id="KW-0812">Transmembrane</keyword>
<feature type="transmembrane region" description="Helical" evidence="9">
    <location>
        <begin position="511"/>
        <end position="532"/>
    </location>
</feature>
<keyword evidence="12" id="KW-1185">Reference proteome</keyword>
<dbReference type="InterPro" id="IPR002490">
    <property type="entry name" value="V-ATPase_116kDa_su"/>
</dbReference>
<dbReference type="GeneID" id="22575384"/>
<keyword evidence="10" id="KW-0175">Coiled coil</keyword>
<dbReference type="Proteomes" id="UP000063063">
    <property type="component" value="Chromosome 23"/>
</dbReference>
<accession>A0A088RRA1</accession>
<evidence type="ECO:0000256" key="1">
    <source>
        <dbReference type="ARBA" id="ARBA00004141"/>
    </source>
</evidence>
<dbReference type="PIRSF" id="PIRSF001293">
    <property type="entry name" value="ATP6V0A1"/>
    <property type="match status" value="1"/>
</dbReference>
<dbReference type="EMBL" id="CP009392">
    <property type="protein sequence ID" value="AIN98627.1"/>
    <property type="molecule type" value="Genomic_DNA"/>
</dbReference>
<dbReference type="Pfam" id="PF01496">
    <property type="entry name" value="V_ATPase_I"/>
    <property type="match status" value="2"/>
</dbReference>
<evidence type="ECO:0000256" key="6">
    <source>
        <dbReference type="ARBA" id="ARBA00022989"/>
    </source>
</evidence>
<reference evidence="11 12" key="1">
    <citation type="journal article" date="2015" name="Sci. Rep.">
        <title>The genome of Leishmania panamensis: insights into genomics of the L. (Viannia) subgenus.</title>
        <authorList>
            <person name="Llanes A."/>
            <person name="Restrepo C.M."/>
            <person name="Vecchio G.D."/>
            <person name="Anguizola F.J."/>
            <person name="Lleonart R."/>
        </authorList>
    </citation>
    <scope>NUCLEOTIDE SEQUENCE [LARGE SCALE GENOMIC DNA]</scope>
    <source>
        <strain evidence="11 12">MHOM/PA/94/PSC-1</strain>
    </source>
</reference>
<organism evidence="11 12">
    <name type="scientific">Leishmania panamensis</name>
    <dbReference type="NCBI Taxonomy" id="5679"/>
    <lineage>
        <taxon>Eukaryota</taxon>
        <taxon>Discoba</taxon>
        <taxon>Euglenozoa</taxon>
        <taxon>Kinetoplastea</taxon>
        <taxon>Metakinetoplastina</taxon>
        <taxon>Trypanosomatida</taxon>
        <taxon>Trypanosomatidae</taxon>
        <taxon>Leishmaniinae</taxon>
        <taxon>Leishmania</taxon>
        <taxon>Leishmania guyanensis species complex</taxon>
    </lineage>
</organism>
<comment type="function">
    <text evidence="9">Essential component of the vacuolar proton pump (V-ATPase), a multimeric enzyme that catalyzes the translocation of protons across the membranes. Required for assembly and activity of the V-ATPase.</text>
</comment>
<evidence type="ECO:0000256" key="4">
    <source>
        <dbReference type="ARBA" id="ARBA00022692"/>
    </source>
</evidence>
<dbReference type="OrthoDB" id="10264220at2759"/>
<proteinExistence type="inferred from homology"/>
<comment type="subcellular location">
    <subcellularLocation>
        <location evidence="1">Membrane</location>
        <topology evidence="1">Multi-pass membrane protein</topology>
    </subcellularLocation>
</comment>
<keyword evidence="6 9" id="KW-1133">Transmembrane helix</keyword>
<dbReference type="GO" id="GO:0000220">
    <property type="term" value="C:vacuolar proton-transporting V-type ATPase, V0 domain"/>
    <property type="evidence" value="ECO:0007669"/>
    <property type="project" value="InterPro"/>
</dbReference>
<dbReference type="PANTHER" id="PTHR11629">
    <property type="entry name" value="VACUOLAR PROTON ATPASES"/>
    <property type="match status" value="1"/>
</dbReference>
<evidence type="ECO:0000313" key="12">
    <source>
        <dbReference type="Proteomes" id="UP000063063"/>
    </source>
</evidence>
<dbReference type="InterPro" id="IPR026028">
    <property type="entry name" value="V-type_ATPase_116kDa_su_euka"/>
</dbReference>
<dbReference type="eggNOG" id="KOG2189">
    <property type="taxonomic scope" value="Eukaryota"/>
</dbReference>
<keyword evidence="3 9" id="KW-0813">Transport</keyword>
<dbReference type="GO" id="GO:0051117">
    <property type="term" value="F:ATPase binding"/>
    <property type="evidence" value="ECO:0007669"/>
    <property type="project" value="TreeGrafter"/>
</dbReference>
<dbReference type="VEuPathDB" id="TriTrypDB:LPAL13_230026000"/>
<dbReference type="VEuPathDB" id="TriTrypDB:LPMP_231790"/>
<comment type="similarity">
    <text evidence="2 9">Belongs to the V-ATPase 116 kDa subunit family.</text>
</comment>
<evidence type="ECO:0000256" key="10">
    <source>
        <dbReference type="SAM" id="Coils"/>
    </source>
</evidence>
<dbReference type="KEGG" id="lpan:LPMP_231790"/>
<dbReference type="GO" id="GO:0007035">
    <property type="term" value="P:vacuolar acidification"/>
    <property type="evidence" value="ECO:0007669"/>
    <property type="project" value="TreeGrafter"/>
</dbReference>
<gene>
    <name evidence="11" type="ORF">LPMP_231790</name>
</gene>
<evidence type="ECO:0000256" key="2">
    <source>
        <dbReference type="ARBA" id="ARBA00009904"/>
    </source>
</evidence>
<keyword evidence="5 9" id="KW-0375">Hydrogen ion transport</keyword>
<feature type="transmembrane region" description="Helical" evidence="9">
    <location>
        <begin position="710"/>
        <end position="731"/>
    </location>
</feature>
<dbReference type="AlphaFoldDB" id="A0A088RRA1"/>
<dbReference type="PANTHER" id="PTHR11629:SF63">
    <property type="entry name" value="V-TYPE PROTON ATPASE SUBUNIT A"/>
    <property type="match status" value="1"/>
</dbReference>
<keyword evidence="8 9" id="KW-0472">Membrane</keyword>
<name>A0A088RRA1_LEIPA</name>
<evidence type="ECO:0000256" key="5">
    <source>
        <dbReference type="ARBA" id="ARBA00022781"/>
    </source>
</evidence>
<evidence type="ECO:0000256" key="7">
    <source>
        <dbReference type="ARBA" id="ARBA00023065"/>
    </source>
</evidence>
<evidence type="ECO:0000256" key="8">
    <source>
        <dbReference type="ARBA" id="ARBA00023136"/>
    </source>
</evidence>
<feature type="transmembrane region" description="Helical" evidence="9">
    <location>
        <begin position="420"/>
        <end position="438"/>
    </location>
</feature>
<keyword evidence="7 9" id="KW-0406">Ion transport</keyword>
<dbReference type="GO" id="GO:0046961">
    <property type="term" value="F:proton-transporting ATPase activity, rotational mechanism"/>
    <property type="evidence" value="ECO:0007669"/>
    <property type="project" value="InterPro"/>
</dbReference>
<feature type="transmembrane region" description="Helical" evidence="9">
    <location>
        <begin position="376"/>
        <end position="400"/>
    </location>
</feature>
<protein>
    <recommendedName>
        <fullName evidence="9">V-type proton ATPase subunit a</fullName>
    </recommendedName>
</protein>
<evidence type="ECO:0000256" key="3">
    <source>
        <dbReference type="ARBA" id="ARBA00022448"/>
    </source>
</evidence>
<feature type="transmembrane region" description="Helical" evidence="9">
    <location>
        <begin position="538"/>
        <end position="565"/>
    </location>
</feature>
<sequence>MPREACSGLWRSEDMVVLSLHMQREVAHDAVLKLGEIGQFQFHDLNKDVSAFQRDFVQEVRRCDDMERKLRFLQDEIDKAGVATIVDSGAEDETMSSLEHKIDEVYAEVVELNEQYQALIEERNRSKEHLEILSRDFGGASGDGLLLVTGVIPKERIPLFERLVYRVTRGNSVMRVDDIDKPFYNINANEPVHKSVFAVYFSAPRLRERLIKMAEANAATVYNYADSEQHLISMHASLQQQVDTITQTLHQSAYRQRQVLLGIAASCYEWRRAVVTEKAVFATMNMLKFSGSTAIAQGWAPVRARDDIHTAIAEAEYLSGAQVGTIIEELETKETPPSYFKTNKITASFQSIVDSYGVARYKEANPGVFTIITFPYLFGVMYGDIGHGIILTLFAAFLVFKEKSFEGQPLNEIFSMIFGGRYLLLLMGFFAVYMGLLYNDMFGFSIEIFTSAYRWPQLPPDGPDGIVYPSFPTGRPSVKPYSPVAFGIDSAWSETENKLEFYNSIKMKCSVIIGVTQMMAGVVISLTNYMYFNDNIKVWFRFVPEVVFLSCTFGYMCVLIIVKWLTTWENTHDAPSLLETMTNFFLAPGTVILPLFSGQAALQVLLLLVALACVPCMLCVIPYVEKKEHDHKMQERATHPPAEGEGEEEDNFEFSEVIIHQIIHTIEYVLGCVSNTASYLRLWALSLAHSQLSEVFWSFAFLLTVEYDNGNGICIFVGFAVWMAATIGVLLGMESLSAFLHALRLHWVEFNNKFYAADGHAFEPFDLAESLSKLR</sequence>
<evidence type="ECO:0000313" key="11">
    <source>
        <dbReference type="EMBL" id="AIN98627.1"/>
    </source>
</evidence>